<keyword evidence="1" id="KW-0732">Signal</keyword>
<organism evidence="3 4">
    <name type="scientific">Methanoregula boonei (strain DSM 21154 / JCM 14090 / 6A8)</name>
    <dbReference type="NCBI Taxonomy" id="456442"/>
    <lineage>
        <taxon>Archaea</taxon>
        <taxon>Methanobacteriati</taxon>
        <taxon>Methanobacteriota</taxon>
        <taxon>Stenosarchaea group</taxon>
        <taxon>Methanomicrobia</taxon>
        <taxon>Methanomicrobiales</taxon>
        <taxon>Methanoregulaceae</taxon>
        <taxon>Methanoregula</taxon>
    </lineage>
</organism>
<dbReference type="InterPro" id="IPR002491">
    <property type="entry name" value="ABC_transptr_periplasmic_BD"/>
</dbReference>
<dbReference type="STRING" id="456442.Mboo_0983"/>
<keyword evidence="4" id="KW-1185">Reference proteome</keyword>
<dbReference type="InterPro" id="IPR050902">
    <property type="entry name" value="ABC_Transporter_SBP"/>
</dbReference>
<feature type="domain" description="Fe/B12 periplasmic-binding" evidence="2">
    <location>
        <begin position="59"/>
        <end position="313"/>
    </location>
</feature>
<dbReference type="HOGENOM" id="CLU_038034_2_8_2"/>
<dbReference type="AlphaFoldDB" id="A7I6Z0"/>
<sequence length="351" mass="36712" precursor="true">MDLIEMKHPYVFAILFLALLCLAAVPALAAIPANQNSTFERTITDDSGAAVTIHGEPQRIVSLAPANTEILFALGLGDRIVGVTDYCNYPPAAKTKPSIGGYSTVSVEKIIALKPDLIVASYGNGADAVHRLDTLNQTVITLNPANITGVLNDITLVGYATGTEDNATSLVTSLQARIDAVEQNASAMATHPKVAHIVWNDPLYVSGNGTFQDELITMAGGTNAFADKPYWATVSAEEFVAADPDILIVNSGTGMGGSEDAIALALENDTRFVNVAAIKNHHVYVIDSDMVDRGGPRIVDALEIVASDIHDAEGTGAGAAATPTQKSPGFDDMPAVAALAAGMVVALRRMQ</sequence>
<dbReference type="SUPFAM" id="SSF53807">
    <property type="entry name" value="Helical backbone' metal receptor"/>
    <property type="match status" value="1"/>
</dbReference>
<dbReference type="PROSITE" id="PS50983">
    <property type="entry name" value="FE_B12_PBP"/>
    <property type="match status" value="1"/>
</dbReference>
<gene>
    <name evidence="3" type="ordered locus">Mboo_0983</name>
</gene>
<protein>
    <submittedName>
        <fullName evidence="3">Periplasmic binding protein</fullName>
    </submittedName>
</protein>
<dbReference type="PANTHER" id="PTHR30535">
    <property type="entry name" value="VITAMIN B12-BINDING PROTEIN"/>
    <property type="match status" value="1"/>
</dbReference>
<proteinExistence type="predicted"/>
<evidence type="ECO:0000313" key="4">
    <source>
        <dbReference type="Proteomes" id="UP000002408"/>
    </source>
</evidence>
<dbReference type="NCBIfam" id="NF038402">
    <property type="entry name" value="TroA_like"/>
    <property type="match status" value="1"/>
</dbReference>
<evidence type="ECO:0000256" key="1">
    <source>
        <dbReference type="ARBA" id="ARBA00022729"/>
    </source>
</evidence>
<dbReference type="Pfam" id="PF01497">
    <property type="entry name" value="Peripla_BP_2"/>
    <property type="match status" value="1"/>
</dbReference>
<dbReference type="Gene3D" id="3.40.50.1980">
    <property type="entry name" value="Nitrogenase molybdenum iron protein domain"/>
    <property type="match status" value="2"/>
</dbReference>
<reference evidence="4" key="1">
    <citation type="journal article" date="2015" name="Microbiology">
        <title>Genome of Methanoregula boonei 6A8 reveals adaptations to oligotrophic peatland environments.</title>
        <authorList>
            <person name="Braeuer S."/>
            <person name="Cadillo-Quiroz H."/>
            <person name="Kyrpides N."/>
            <person name="Woyke T."/>
            <person name="Goodwin L."/>
            <person name="Detter C."/>
            <person name="Podell S."/>
            <person name="Yavitt J.B."/>
            <person name="Zinder S.H."/>
        </authorList>
    </citation>
    <scope>NUCLEOTIDE SEQUENCE [LARGE SCALE GENOMIC DNA]</scope>
    <source>
        <strain evidence="4">DSM 21154 / JCM 14090 / 6A8</strain>
    </source>
</reference>
<dbReference type="Proteomes" id="UP000002408">
    <property type="component" value="Chromosome"/>
</dbReference>
<dbReference type="EMBL" id="CP000780">
    <property type="protein sequence ID" value="ABS55501.1"/>
    <property type="molecule type" value="Genomic_DNA"/>
</dbReference>
<evidence type="ECO:0000259" key="2">
    <source>
        <dbReference type="PROSITE" id="PS50983"/>
    </source>
</evidence>
<dbReference type="CDD" id="cd01143">
    <property type="entry name" value="YvrC"/>
    <property type="match status" value="1"/>
</dbReference>
<evidence type="ECO:0000313" key="3">
    <source>
        <dbReference type="EMBL" id="ABS55501.1"/>
    </source>
</evidence>
<dbReference type="PANTHER" id="PTHR30535:SF34">
    <property type="entry name" value="MOLYBDATE-BINDING PROTEIN MOLA"/>
    <property type="match status" value="1"/>
</dbReference>
<name>A7I6Z0_METB6</name>
<dbReference type="KEGG" id="mbn:Mboo_0983"/>
<accession>A7I6Z0</accession>
<dbReference type="InterPro" id="IPR054828">
    <property type="entry name" value="Vit_B12_bind_prot"/>
</dbReference>
<dbReference type="eggNOG" id="arCOG04233">
    <property type="taxonomic scope" value="Archaea"/>
</dbReference>